<evidence type="ECO:0000313" key="6">
    <source>
        <dbReference type="EMBL" id="CAA9496316.1"/>
    </source>
</evidence>
<accession>A0A6J4SE07</accession>
<proteinExistence type="predicted"/>
<dbReference type="InterPro" id="IPR036271">
    <property type="entry name" value="Tet_transcr_reg_TetR-rel_C_sf"/>
</dbReference>
<dbReference type="SUPFAM" id="SSF46689">
    <property type="entry name" value="Homeodomain-like"/>
    <property type="match status" value="1"/>
</dbReference>
<dbReference type="PRINTS" id="PR00455">
    <property type="entry name" value="HTHTETR"/>
</dbReference>
<dbReference type="Gene3D" id="1.10.10.60">
    <property type="entry name" value="Homeodomain-like"/>
    <property type="match status" value="1"/>
</dbReference>
<dbReference type="PANTHER" id="PTHR47506:SF7">
    <property type="entry name" value="TRANSCRIPTIONAL REGULATORY PROTEIN"/>
    <property type="match status" value="1"/>
</dbReference>
<dbReference type="InterPro" id="IPR001647">
    <property type="entry name" value="HTH_TetR"/>
</dbReference>
<evidence type="ECO:0000256" key="2">
    <source>
        <dbReference type="ARBA" id="ARBA00023125"/>
    </source>
</evidence>
<keyword evidence="3" id="KW-0804">Transcription</keyword>
<evidence type="ECO:0000256" key="1">
    <source>
        <dbReference type="ARBA" id="ARBA00023015"/>
    </source>
</evidence>
<keyword evidence="2 4" id="KW-0238">DNA-binding</keyword>
<organism evidence="6">
    <name type="scientific">uncultured Sphingomonadaceae bacterium</name>
    <dbReference type="NCBI Taxonomy" id="169976"/>
    <lineage>
        <taxon>Bacteria</taxon>
        <taxon>Pseudomonadati</taxon>
        <taxon>Pseudomonadota</taxon>
        <taxon>Alphaproteobacteria</taxon>
        <taxon>Sphingomonadales</taxon>
        <taxon>Sphingomonadaceae</taxon>
        <taxon>environmental samples</taxon>
    </lineage>
</organism>
<dbReference type="PROSITE" id="PS50977">
    <property type="entry name" value="HTH_TETR_2"/>
    <property type="match status" value="1"/>
</dbReference>
<evidence type="ECO:0000256" key="3">
    <source>
        <dbReference type="ARBA" id="ARBA00023163"/>
    </source>
</evidence>
<protein>
    <submittedName>
        <fullName evidence="6">Transcriptional regulator, AcrR family</fullName>
    </submittedName>
</protein>
<dbReference type="PANTHER" id="PTHR47506">
    <property type="entry name" value="TRANSCRIPTIONAL REGULATORY PROTEIN"/>
    <property type="match status" value="1"/>
</dbReference>
<name>A0A6J4SE07_9SPHN</name>
<feature type="domain" description="HTH tetR-type" evidence="5">
    <location>
        <begin position="9"/>
        <end position="69"/>
    </location>
</feature>
<dbReference type="Gene3D" id="1.10.357.10">
    <property type="entry name" value="Tetracycline Repressor, domain 2"/>
    <property type="match status" value="1"/>
</dbReference>
<reference evidence="6" key="1">
    <citation type="submission" date="2020-02" db="EMBL/GenBank/DDBJ databases">
        <authorList>
            <person name="Meier V. D."/>
        </authorList>
    </citation>
    <scope>NUCLEOTIDE SEQUENCE</scope>
    <source>
        <strain evidence="6">AVDCRST_MAG39</strain>
    </source>
</reference>
<keyword evidence="1" id="KW-0805">Transcription regulation</keyword>
<dbReference type="EMBL" id="CADCVW010000043">
    <property type="protein sequence ID" value="CAA9496316.1"/>
    <property type="molecule type" value="Genomic_DNA"/>
</dbReference>
<dbReference type="Pfam" id="PF00440">
    <property type="entry name" value="TetR_N"/>
    <property type="match status" value="1"/>
</dbReference>
<evidence type="ECO:0000256" key="4">
    <source>
        <dbReference type="PROSITE-ProRule" id="PRU00335"/>
    </source>
</evidence>
<gene>
    <name evidence="6" type="ORF">AVDCRST_MAG39-1148</name>
</gene>
<evidence type="ECO:0000259" key="5">
    <source>
        <dbReference type="PROSITE" id="PS50977"/>
    </source>
</evidence>
<feature type="DNA-binding region" description="H-T-H motif" evidence="4">
    <location>
        <begin position="32"/>
        <end position="51"/>
    </location>
</feature>
<dbReference type="AlphaFoldDB" id="A0A6J4SE07"/>
<dbReference type="GO" id="GO:0003677">
    <property type="term" value="F:DNA binding"/>
    <property type="evidence" value="ECO:0007669"/>
    <property type="project" value="UniProtKB-UniRule"/>
</dbReference>
<dbReference type="InterPro" id="IPR009057">
    <property type="entry name" value="Homeodomain-like_sf"/>
</dbReference>
<sequence>MRYSDQHKPQTRSRIVTAAARQLRIKGPDQLGVAAVMADAGLTHGGFYAHFGSKDDLIAEAVDAMFDDARRQTRALDDALADETADLGAAFRAYLTSYLSPEHRDQPERGCPLPALSSDMARVSGVTRARFVQGVDKLASKIEAVMIRLGVADPRAEAHGVLAAMIGSVGMSRAVGKGPLSDAVLRDTLQTLIGKLGL</sequence>
<dbReference type="SUPFAM" id="SSF48498">
    <property type="entry name" value="Tetracyclin repressor-like, C-terminal domain"/>
    <property type="match status" value="1"/>
</dbReference>